<gene>
    <name evidence="6" type="primary">105312717</name>
</gene>
<reference evidence="6" key="2">
    <citation type="submission" date="2017-05" db="UniProtKB">
        <authorList>
            <consortium name="EnsemblMetazoa"/>
        </authorList>
    </citation>
    <scope>IDENTIFICATION</scope>
</reference>
<dbReference type="PANTHER" id="PTHR10091:SF0">
    <property type="entry name" value="GALACTOSE MUTAROTASE"/>
    <property type="match status" value="1"/>
</dbReference>
<evidence type="ECO:0000313" key="7">
    <source>
        <dbReference type="Proteomes" id="UP000007879"/>
    </source>
</evidence>
<evidence type="ECO:0000256" key="2">
    <source>
        <dbReference type="ARBA" id="ARBA00004947"/>
    </source>
</evidence>
<organism evidence="6">
    <name type="scientific">Amphimedon queenslandica</name>
    <name type="common">Sponge</name>
    <dbReference type="NCBI Taxonomy" id="400682"/>
    <lineage>
        <taxon>Eukaryota</taxon>
        <taxon>Metazoa</taxon>
        <taxon>Porifera</taxon>
        <taxon>Demospongiae</taxon>
        <taxon>Heteroscleromorpha</taxon>
        <taxon>Haplosclerida</taxon>
        <taxon>Niphatidae</taxon>
        <taxon>Amphimedon</taxon>
    </lineage>
</organism>
<dbReference type="InterPro" id="IPR011013">
    <property type="entry name" value="Gal_mutarotase_sf_dom"/>
</dbReference>
<dbReference type="InterPro" id="IPR014718">
    <property type="entry name" value="GH-type_carb-bd"/>
</dbReference>
<dbReference type="SUPFAM" id="SSF74650">
    <property type="entry name" value="Galactose mutarotase-like"/>
    <property type="match status" value="1"/>
</dbReference>
<evidence type="ECO:0000256" key="3">
    <source>
        <dbReference type="ARBA" id="ARBA00021023"/>
    </source>
</evidence>
<dbReference type="PANTHER" id="PTHR10091">
    <property type="entry name" value="ALDOSE-1-EPIMERASE"/>
    <property type="match status" value="1"/>
</dbReference>
<dbReference type="UniPathway" id="UPA00214"/>
<sequence length="359" mass="39927">MQTTHIALALGKKMLWTRGGSLLLLMVFPLCMGRYTVTEGSIGDLGTMIISNDKGEKVEVVTDFGGRVESLYLLSRNNGTLRNVLLGHNGDSNAIKDNKYWKGMILIPYANRIAYGKYTFFNDSHTLPLNDPPRQNSLHGFMPGKVLEVRETGEDDSRGTFTAVTHIGNDEPGYPFSLDVRITYTLSRYGLDIDVSATNVNGDGTPLPFYMGWHPYFNCTAYTSYVMFDPFTDWAHVELNANMDPTGITKKSTIFNGSTPIGGSLEEPTFYDDEFKSLDDPQESYVRLTDTASGQTVRLWFDDSFPFVHIYTGSSTTFHEDGIAMEPMSGMADAYNNHDGLSTISDGETWHGSFGVYVE</sequence>
<evidence type="ECO:0000256" key="4">
    <source>
        <dbReference type="ARBA" id="ARBA00032729"/>
    </source>
</evidence>
<accession>A0A1X7UX48</accession>
<evidence type="ECO:0000313" key="6">
    <source>
        <dbReference type="EnsemblMetazoa" id="Aqu2.1.32099_001"/>
    </source>
</evidence>
<comment type="pathway">
    <text evidence="2">Carbohydrate metabolism; galactose metabolism.</text>
</comment>
<dbReference type="GO" id="GO:0004034">
    <property type="term" value="F:aldose 1-epimerase activity"/>
    <property type="evidence" value="ECO:0007669"/>
    <property type="project" value="UniProtKB-EC"/>
</dbReference>
<dbReference type="GO" id="GO:0030246">
    <property type="term" value="F:carbohydrate binding"/>
    <property type="evidence" value="ECO:0007669"/>
    <property type="project" value="InterPro"/>
</dbReference>
<reference evidence="7" key="1">
    <citation type="journal article" date="2010" name="Nature">
        <title>The Amphimedon queenslandica genome and the evolution of animal complexity.</title>
        <authorList>
            <person name="Srivastava M."/>
            <person name="Simakov O."/>
            <person name="Chapman J."/>
            <person name="Fahey B."/>
            <person name="Gauthier M.E."/>
            <person name="Mitros T."/>
            <person name="Richards G.S."/>
            <person name="Conaco C."/>
            <person name="Dacre M."/>
            <person name="Hellsten U."/>
            <person name="Larroux C."/>
            <person name="Putnam N.H."/>
            <person name="Stanke M."/>
            <person name="Adamska M."/>
            <person name="Darling A."/>
            <person name="Degnan S.M."/>
            <person name="Oakley T.H."/>
            <person name="Plachetzki D.C."/>
            <person name="Zhai Y."/>
            <person name="Adamski M."/>
            <person name="Calcino A."/>
            <person name="Cummins S.F."/>
            <person name="Goodstein D.M."/>
            <person name="Harris C."/>
            <person name="Jackson D.J."/>
            <person name="Leys S.P."/>
            <person name="Shu S."/>
            <person name="Woodcroft B.J."/>
            <person name="Vervoort M."/>
            <person name="Kosik K.S."/>
            <person name="Manning G."/>
            <person name="Degnan B.M."/>
            <person name="Rokhsar D.S."/>
        </authorList>
    </citation>
    <scope>NUCLEOTIDE SEQUENCE [LARGE SCALE GENOMIC DNA]</scope>
</reference>
<dbReference type="InterPro" id="IPR008183">
    <property type="entry name" value="Aldose_1/G6P_1-epimerase"/>
</dbReference>
<dbReference type="GO" id="GO:0006006">
    <property type="term" value="P:glucose metabolic process"/>
    <property type="evidence" value="ECO:0007669"/>
    <property type="project" value="TreeGrafter"/>
</dbReference>
<name>A0A1X7UX48_AMPQE</name>
<dbReference type="EnsemblMetazoa" id="Aqu2.1.32099_001">
    <property type="protein sequence ID" value="Aqu2.1.32099_001"/>
    <property type="gene ID" value="Aqu2.1.32099"/>
</dbReference>
<dbReference type="OrthoDB" id="274691at2759"/>
<dbReference type="Pfam" id="PF01263">
    <property type="entry name" value="Aldose_epim"/>
    <property type="match status" value="1"/>
</dbReference>
<evidence type="ECO:0000256" key="5">
    <source>
        <dbReference type="ARBA" id="ARBA00045743"/>
    </source>
</evidence>
<dbReference type="Proteomes" id="UP000007879">
    <property type="component" value="Unassembled WGS sequence"/>
</dbReference>
<dbReference type="Gene3D" id="2.70.98.10">
    <property type="match status" value="1"/>
</dbReference>
<proteinExistence type="predicted"/>
<evidence type="ECO:0000256" key="1">
    <source>
        <dbReference type="ARBA" id="ARBA00001712"/>
    </source>
</evidence>
<comment type="function">
    <text evidence="5">Mutarotase that catalyzes the interconversion of beta-D-galactose and alpha-D-galactose during galactose metabolism. Beta-D-galactose is metabolized in the liver into glucose 1-phosphate, the primary metabolic fuel, by the action of four enzymes that constitute the Leloir pathway: GALM, GALK1 (galactokinase), GALT (galactose-1-phosphate uridylyltransferase) and GALE (UDP-galactose-4'-epimerase). Involved in the maintenance of the equilibrium between the beta- and alpha-anomers of galactose, therefore ensuring a sufficient supply of the alpha-anomer for GALK1. Also active on D-glucose although shows a preference for galactose over glucose.</text>
</comment>
<protein>
    <recommendedName>
        <fullName evidence="3">Galactose mutarotase</fullName>
    </recommendedName>
    <alternativeName>
        <fullName evidence="4">Aldose 1-epimerase</fullName>
    </alternativeName>
</protein>
<keyword evidence="7" id="KW-1185">Reference proteome</keyword>
<dbReference type="InParanoid" id="A0A1X7UX48"/>
<dbReference type="EnsemblMetazoa" id="XM_011405583.2">
    <property type="protein sequence ID" value="XP_011403885.2"/>
    <property type="gene ID" value="LOC105312717"/>
</dbReference>
<dbReference type="AlphaFoldDB" id="A0A1X7UX48"/>
<dbReference type="KEGG" id="aqu:105312717"/>
<dbReference type="STRING" id="400682.A0A1X7UX48"/>
<dbReference type="GO" id="GO:0033499">
    <property type="term" value="P:galactose catabolic process via UDP-galactose, Leloir pathway"/>
    <property type="evidence" value="ECO:0007669"/>
    <property type="project" value="TreeGrafter"/>
</dbReference>
<dbReference type="eggNOG" id="KOG1604">
    <property type="taxonomic scope" value="Eukaryota"/>
</dbReference>
<comment type="catalytic activity">
    <reaction evidence="1">
        <text>alpha-D-galactose = beta-D-galactose</text>
        <dbReference type="Rhea" id="RHEA:28675"/>
        <dbReference type="ChEBI" id="CHEBI:27667"/>
        <dbReference type="ChEBI" id="CHEBI:28061"/>
        <dbReference type="EC" id="5.1.3.3"/>
    </reaction>
    <physiologicalReaction direction="right-to-left" evidence="1">
        <dbReference type="Rhea" id="RHEA:28677"/>
    </physiologicalReaction>
</comment>